<name>A0ABQ9UJR4_SAGOE</name>
<gene>
    <name evidence="1" type="ORF">P7K49_022767</name>
</gene>
<comment type="caution">
    <text evidence="1">The sequence shown here is derived from an EMBL/GenBank/DDBJ whole genome shotgun (WGS) entry which is preliminary data.</text>
</comment>
<protein>
    <submittedName>
        <fullName evidence="1">Uncharacterized protein</fullName>
    </submittedName>
</protein>
<accession>A0ABQ9UJR4</accession>
<keyword evidence="2" id="KW-1185">Reference proteome</keyword>
<proteinExistence type="predicted"/>
<evidence type="ECO:0000313" key="2">
    <source>
        <dbReference type="Proteomes" id="UP001266305"/>
    </source>
</evidence>
<reference evidence="1 2" key="1">
    <citation type="submission" date="2023-05" db="EMBL/GenBank/DDBJ databases">
        <title>B98-5 Cell Line De Novo Hybrid Assembly: An Optical Mapping Approach.</title>
        <authorList>
            <person name="Kananen K."/>
            <person name="Auerbach J.A."/>
            <person name="Kautto E."/>
            <person name="Blachly J.S."/>
        </authorList>
    </citation>
    <scope>NUCLEOTIDE SEQUENCE [LARGE SCALE GENOMIC DNA]</scope>
    <source>
        <strain evidence="1">B95-8</strain>
        <tissue evidence="1">Cell line</tissue>
    </source>
</reference>
<evidence type="ECO:0000313" key="1">
    <source>
        <dbReference type="EMBL" id="KAK2097316.1"/>
    </source>
</evidence>
<dbReference type="EMBL" id="JASSZA010000011">
    <property type="protein sequence ID" value="KAK2097316.1"/>
    <property type="molecule type" value="Genomic_DNA"/>
</dbReference>
<sequence>MSEDDEDCYGNRVLLELDTEDPSTSAGVHLAWCLYNCASEMFRNTACLFTETPRCLVLELSGHGIGRDTGTVHFSAE</sequence>
<organism evidence="1 2">
    <name type="scientific">Saguinus oedipus</name>
    <name type="common">Cotton-top tamarin</name>
    <name type="synonym">Oedipomidas oedipus</name>
    <dbReference type="NCBI Taxonomy" id="9490"/>
    <lineage>
        <taxon>Eukaryota</taxon>
        <taxon>Metazoa</taxon>
        <taxon>Chordata</taxon>
        <taxon>Craniata</taxon>
        <taxon>Vertebrata</taxon>
        <taxon>Euteleostomi</taxon>
        <taxon>Mammalia</taxon>
        <taxon>Eutheria</taxon>
        <taxon>Euarchontoglires</taxon>
        <taxon>Primates</taxon>
        <taxon>Haplorrhini</taxon>
        <taxon>Platyrrhini</taxon>
        <taxon>Cebidae</taxon>
        <taxon>Callitrichinae</taxon>
        <taxon>Saguinus</taxon>
    </lineage>
</organism>
<dbReference type="Proteomes" id="UP001266305">
    <property type="component" value="Unassembled WGS sequence"/>
</dbReference>